<feature type="transmembrane region" description="Helical" evidence="2">
    <location>
        <begin position="12"/>
        <end position="31"/>
    </location>
</feature>
<organism evidence="3 4">
    <name type="scientific">Deinococcus yavapaiensis KR-236</name>
    <dbReference type="NCBI Taxonomy" id="694435"/>
    <lineage>
        <taxon>Bacteria</taxon>
        <taxon>Thermotogati</taxon>
        <taxon>Deinococcota</taxon>
        <taxon>Deinococci</taxon>
        <taxon>Deinococcales</taxon>
        <taxon>Deinococcaceae</taxon>
        <taxon>Deinococcus</taxon>
    </lineage>
</organism>
<dbReference type="EMBL" id="QJSX01000001">
    <property type="protein sequence ID" value="PYE56488.1"/>
    <property type="molecule type" value="Genomic_DNA"/>
</dbReference>
<sequence>MNDPFAVKPTRFGLSFLGLVAAMLIGCINYGLSLGYFLTFLLTGLWAACGVAALRALPGLHVDVADPPAVFAGEEARVPIVLNGGGRERPDVDVALRGARIRVDVPARGDVRADVLVKVERRGRANLGRVEVRGGDPIGFFEARVRHDEDVTVLVYPAPERGAPPLPRGAGSGEGGGTRVAGNEDFHSLRPYVPGDAPTRVSWRHAARSQGPLVVRTFDANGGGAALLDFTALRSLGAEARLSRLCAWLLRAERENVVFELRLPGVAVVRGQGAAITRRGLVALATFEERADA</sequence>
<evidence type="ECO:0000256" key="1">
    <source>
        <dbReference type="SAM" id="MobiDB-lite"/>
    </source>
</evidence>
<keyword evidence="2" id="KW-0812">Transmembrane</keyword>
<comment type="caution">
    <text evidence="3">The sequence shown here is derived from an EMBL/GenBank/DDBJ whole genome shotgun (WGS) entry which is preliminary data.</text>
</comment>
<dbReference type="Proteomes" id="UP000248326">
    <property type="component" value="Unassembled WGS sequence"/>
</dbReference>
<evidence type="ECO:0000313" key="4">
    <source>
        <dbReference type="Proteomes" id="UP000248326"/>
    </source>
</evidence>
<accession>A0A318SBR2</accession>
<protein>
    <submittedName>
        <fullName evidence="3">Uncharacterized protein DUF58</fullName>
    </submittedName>
</protein>
<keyword evidence="2" id="KW-0472">Membrane</keyword>
<feature type="region of interest" description="Disordered" evidence="1">
    <location>
        <begin position="158"/>
        <end position="178"/>
    </location>
</feature>
<keyword evidence="4" id="KW-1185">Reference proteome</keyword>
<reference evidence="3 4" key="1">
    <citation type="submission" date="2018-06" db="EMBL/GenBank/DDBJ databases">
        <title>Genomic Encyclopedia of Type Strains, Phase IV (KMG-IV): sequencing the most valuable type-strain genomes for metagenomic binning, comparative biology and taxonomic classification.</title>
        <authorList>
            <person name="Goeker M."/>
        </authorList>
    </citation>
    <scope>NUCLEOTIDE SEQUENCE [LARGE SCALE GENOMIC DNA]</scope>
    <source>
        <strain evidence="3 4">DSM 18048</strain>
    </source>
</reference>
<dbReference type="RefSeq" id="WP_110884973.1">
    <property type="nucleotide sequence ID" value="NZ_QJSX01000001.1"/>
</dbReference>
<name>A0A318SBR2_9DEIO</name>
<dbReference type="PANTHER" id="PTHR34351">
    <property type="entry name" value="SLR1927 PROTEIN-RELATED"/>
    <property type="match status" value="1"/>
</dbReference>
<evidence type="ECO:0000313" key="3">
    <source>
        <dbReference type="EMBL" id="PYE56488.1"/>
    </source>
</evidence>
<dbReference type="PANTHER" id="PTHR34351:SF1">
    <property type="entry name" value="SLR1927 PROTEIN"/>
    <property type="match status" value="1"/>
</dbReference>
<keyword evidence="2" id="KW-1133">Transmembrane helix</keyword>
<dbReference type="AlphaFoldDB" id="A0A318SBR2"/>
<dbReference type="OrthoDB" id="9778037at2"/>
<proteinExistence type="predicted"/>
<evidence type="ECO:0000256" key="2">
    <source>
        <dbReference type="SAM" id="Phobius"/>
    </source>
</evidence>
<gene>
    <name evidence="3" type="ORF">DES52_101292</name>
</gene>